<sequence>MPYEIDSKTGLIHQVEIESSHNDDIYSGFVHPNNDVDSTLQGRDSFSRKLMSLIYSDFQKDDQEIPDRKVLSPAAVDLNESLLLSPQEGNNTNSTESGCSNLVEREYTWLRRVFSDIQAEIDQNWPMLNHIASICKASRIYRCQSPICQEHHKQLDDILPPCDWPAFREWIIEVCSCQIQAPYAERLTRPYVHLSCAVLAMNWFLEGLKLVRYTNVTAKYINLSGEKIPINLYPICEIIYWGVGFQIHSGNRMFGYLEWGNTMIPHGVVAPALVESTNKARERGICLNRLWNVSLISDRGEHDLPAIMSLAARYPKLRHKNHESCTAGFCGFNTVDATYIRQLHVCEGDGVTHCRENRLFFDPELLKISMANDGGTAWSIDEPLEVLGRQAEYATISHVWSDGTGVGIEPPGYINRCLFEHFAKLVRLTGCNAIWWDSISIPSDPVLRKEAINNMHNNYFNSKCTIVHDKYLADFDWAEDGSPALALIFSPWFTRGWTAVECNMARRIKVVYKKPGSNEPIIKDLDNDILAKDPTRCSRAHWIASNIIRRLRAPIESVSNLLAILKPRSTSQPRDKMMIAGLLAGIEVSYSMAPANITKAIFEKIKHIAHSSLLHQETSISESGGWSWCPNHLYDLPASPPGEFRRLMTTGRSCIIDKNGTILGEFPARRVNRDDFLHRRVVPTSSHPFVSSRIKAALENWQNCLLIGHYPGPYILVETELPNDRFYSRPNYLPSTNEALCCRYLGTVNAVGDEDMYSNQVYDALVYHPIIIGREPDMTFGFKTFLKFPTQQELVYMPGMKVAPALKWAFSFNHVWMGDNPIYGDLLVLQRAKVPHPTFGAQLMVWSYSVHNLEVKETSTEIFEISIKEDPCFTLTPGKYIDKVSKWWSEETPNFSYVDIAQYWPTMGIRSNERAMRPNFTRDVRSQGDAVPSEILFRLDFLSRTITYAAIDNSLTDPSNPQSLSGVWACIYPDGKYEFHLFDQSKKDDLSVTKITSITRNVPRGYRVLDSASDLLPVSPDLKLGRVRQMFRTHPKHSMNVVDDTWIYVGIMVRDLDTIDLCEVRGLRNVAGPEYFWKYRRVPKALLFGGRPLYMNTPVEAVEPPVPSWPWRSINWLGFLLRNLLRN</sequence>
<dbReference type="PANTHER" id="PTHR39596:SF2">
    <property type="entry name" value="HET DOMAIN PROTEIN (AFU_ORTHOLOGUE AFUA_1G17550)-RELATED"/>
    <property type="match status" value="1"/>
</dbReference>
<name>A0A7C8KPG9_ORBOL</name>
<dbReference type="PANTHER" id="PTHR39596">
    <property type="match status" value="1"/>
</dbReference>
<comment type="caution">
    <text evidence="1">The sequence shown here is derived from an EMBL/GenBank/DDBJ whole genome shotgun (WGS) entry which is preliminary data.</text>
</comment>
<reference evidence="1 2" key="1">
    <citation type="submission" date="2019-03" db="EMBL/GenBank/DDBJ databases">
        <title>Nematode-trapping fungi genome.</title>
        <authorList>
            <person name="Vidal-Diez De Ulzurrun G."/>
        </authorList>
    </citation>
    <scope>NUCLEOTIDE SEQUENCE [LARGE SCALE GENOMIC DNA]</scope>
    <source>
        <strain evidence="1 2">TWF154</strain>
    </source>
</reference>
<organism evidence="1 2">
    <name type="scientific">Orbilia oligospora</name>
    <name type="common">Nematode-trapping fungus</name>
    <name type="synonym">Arthrobotrys oligospora</name>
    <dbReference type="NCBI Taxonomy" id="2813651"/>
    <lineage>
        <taxon>Eukaryota</taxon>
        <taxon>Fungi</taxon>
        <taxon>Dikarya</taxon>
        <taxon>Ascomycota</taxon>
        <taxon>Pezizomycotina</taxon>
        <taxon>Orbiliomycetes</taxon>
        <taxon>Orbiliales</taxon>
        <taxon>Orbiliaceae</taxon>
        <taxon>Orbilia</taxon>
    </lineage>
</organism>
<evidence type="ECO:0000313" key="2">
    <source>
        <dbReference type="Proteomes" id="UP000297595"/>
    </source>
</evidence>
<dbReference type="AlphaFoldDB" id="A0A7C8KPG9"/>
<gene>
    <name evidence="1" type="ORF">EYR41_001882</name>
</gene>
<protein>
    <submittedName>
        <fullName evidence="1">Uncharacterized protein</fullName>
    </submittedName>
</protein>
<dbReference type="EMBL" id="SOZJ01000001">
    <property type="protein sequence ID" value="TGJ74925.1"/>
    <property type="molecule type" value="Genomic_DNA"/>
</dbReference>
<proteinExistence type="predicted"/>
<accession>A0A7C8KPG9</accession>
<evidence type="ECO:0000313" key="1">
    <source>
        <dbReference type="EMBL" id="TGJ74925.1"/>
    </source>
</evidence>
<dbReference type="Proteomes" id="UP000297595">
    <property type="component" value="Unassembled WGS sequence"/>
</dbReference>